<sequence>MTENTPRAAEGAAARAARRLDARLLVGLLLVIASVAAVVGIVGAADEGEELLVAPSDLVAGQELTVGDLEVRRVSLGVEAHGYAGPADVPEEGVVISRALAAGELVPLSALGDPRGPVATTIVVSLSTPLGATVRAGDALDLWSSPAIEGGRFGAPSVIASGAQLVRTVAAEGIVAAEEGGRVELLVPRRDVARILHALANGDALAAVPVSLAIGG</sequence>
<dbReference type="AlphaFoldDB" id="A0A840XP24"/>
<reference evidence="2 3" key="1">
    <citation type="submission" date="2020-08" db="EMBL/GenBank/DDBJ databases">
        <title>Sequencing the genomes of 1000 actinobacteria strains.</title>
        <authorList>
            <person name="Klenk H.-P."/>
        </authorList>
    </citation>
    <scope>NUCLEOTIDE SEQUENCE [LARGE SCALE GENOMIC DNA]</scope>
    <source>
        <strain evidence="2 3">DSM 23889</strain>
    </source>
</reference>
<evidence type="ECO:0008006" key="4">
    <source>
        <dbReference type="Google" id="ProtNLM"/>
    </source>
</evidence>
<feature type="transmembrane region" description="Helical" evidence="1">
    <location>
        <begin position="24"/>
        <end position="45"/>
    </location>
</feature>
<accession>A0A840XP24</accession>
<dbReference type="OrthoDB" id="5083100at2"/>
<keyword evidence="1" id="KW-0812">Transmembrane</keyword>
<dbReference type="RefSeq" id="WP_153981782.1">
    <property type="nucleotide sequence ID" value="NZ_BAAANZ010000003.1"/>
</dbReference>
<comment type="caution">
    <text evidence="2">The sequence shown here is derived from an EMBL/GenBank/DDBJ whole genome shotgun (WGS) entry which is preliminary data.</text>
</comment>
<name>A0A840XP24_9MICO</name>
<dbReference type="Proteomes" id="UP000552883">
    <property type="component" value="Unassembled WGS sequence"/>
</dbReference>
<keyword evidence="3" id="KW-1185">Reference proteome</keyword>
<evidence type="ECO:0000256" key="1">
    <source>
        <dbReference type="SAM" id="Phobius"/>
    </source>
</evidence>
<proteinExistence type="predicted"/>
<evidence type="ECO:0000313" key="2">
    <source>
        <dbReference type="EMBL" id="MBB5618567.1"/>
    </source>
</evidence>
<dbReference type="EMBL" id="JACHBS010000001">
    <property type="protein sequence ID" value="MBB5618567.1"/>
    <property type="molecule type" value="Genomic_DNA"/>
</dbReference>
<gene>
    <name evidence="2" type="ORF">BJ959_002063</name>
</gene>
<protein>
    <recommendedName>
        <fullName evidence="4">SAF domain-containing protein</fullName>
    </recommendedName>
</protein>
<keyword evidence="1" id="KW-0472">Membrane</keyword>
<organism evidence="2 3">
    <name type="scientific">Microcella frigidaquae</name>
    <dbReference type="NCBI Taxonomy" id="424758"/>
    <lineage>
        <taxon>Bacteria</taxon>
        <taxon>Bacillati</taxon>
        <taxon>Actinomycetota</taxon>
        <taxon>Actinomycetes</taxon>
        <taxon>Micrococcales</taxon>
        <taxon>Microbacteriaceae</taxon>
        <taxon>Microcella</taxon>
    </lineage>
</organism>
<keyword evidence="1" id="KW-1133">Transmembrane helix</keyword>
<evidence type="ECO:0000313" key="3">
    <source>
        <dbReference type="Proteomes" id="UP000552883"/>
    </source>
</evidence>